<accession>A0A9P7S0G6</accession>
<dbReference type="Proteomes" id="UP001049176">
    <property type="component" value="Chromosome 5"/>
</dbReference>
<reference evidence="1" key="1">
    <citation type="journal article" date="2021" name="Genome Biol. Evol.">
        <title>The assembled and annotated genome of the fairy-ring fungus Marasmius oreades.</title>
        <authorList>
            <person name="Hiltunen M."/>
            <person name="Ament-Velasquez S.L."/>
            <person name="Johannesson H."/>
        </authorList>
    </citation>
    <scope>NUCLEOTIDE SEQUENCE</scope>
    <source>
        <strain evidence="1">03SP1</strain>
    </source>
</reference>
<gene>
    <name evidence="1" type="ORF">E1B28_009142</name>
</gene>
<comment type="caution">
    <text evidence="1">The sequence shown here is derived from an EMBL/GenBank/DDBJ whole genome shotgun (WGS) entry which is preliminary data.</text>
</comment>
<evidence type="ECO:0000313" key="1">
    <source>
        <dbReference type="EMBL" id="KAG7092827.1"/>
    </source>
</evidence>
<evidence type="ECO:0000313" key="2">
    <source>
        <dbReference type="Proteomes" id="UP001049176"/>
    </source>
</evidence>
<dbReference type="EMBL" id="CM032185">
    <property type="protein sequence ID" value="KAG7092827.1"/>
    <property type="molecule type" value="Genomic_DNA"/>
</dbReference>
<dbReference type="AlphaFoldDB" id="A0A9P7S0G6"/>
<name>A0A9P7S0G6_9AGAR</name>
<protein>
    <submittedName>
        <fullName evidence="1">Uncharacterized protein</fullName>
    </submittedName>
</protein>
<organism evidence="1 2">
    <name type="scientific">Marasmius oreades</name>
    <name type="common">fairy-ring Marasmius</name>
    <dbReference type="NCBI Taxonomy" id="181124"/>
    <lineage>
        <taxon>Eukaryota</taxon>
        <taxon>Fungi</taxon>
        <taxon>Dikarya</taxon>
        <taxon>Basidiomycota</taxon>
        <taxon>Agaricomycotina</taxon>
        <taxon>Agaricomycetes</taxon>
        <taxon>Agaricomycetidae</taxon>
        <taxon>Agaricales</taxon>
        <taxon>Marasmiineae</taxon>
        <taxon>Marasmiaceae</taxon>
        <taxon>Marasmius</taxon>
    </lineage>
</organism>
<dbReference type="GeneID" id="66078218"/>
<proteinExistence type="predicted"/>
<sequence length="153" mass="16728">MIIDVDGFGTHEDTTEVCLDALLEACGAFSYYSNLTRIRTSLHLGDLHPVPSQKEPDVEYVSLAAEVLLEYAFQVCGPVIGSKVAETAESLPDREDLPSQTIATPLEDAQHIGFPLAQFPQPPSFFAKSESTKSGYGKRHGVIFDFPRAGREL</sequence>
<dbReference type="KEGG" id="more:E1B28_009142"/>
<dbReference type="RefSeq" id="XP_043009297.1">
    <property type="nucleotide sequence ID" value="XM_043154010.1"/>
</dbReference>
<keyword evidence="2" id="KW-1185">Reference proteome</keyword>